<evidence type="ECO:0000313" key="8">
    <source>
        <dbReference type="EMBL" id="KDP43861.1"/>
    </source>
</evidence>
<evidence type="ECO:0000256" key="7">
    <source>
        <dbReference type="RuleBase" id="RU363107"/>
    </source>
</evidence>
<dbReference type="OrthoDB" id="690149at2759"/>
<feature type="transmembrane region" description="Helical" evidence="7">
    <location>
        <begin position="149"/>
        <end position="168"/>
    </location>
</feature>
<evidence type="ECO:0000256" key="6">
    <source>
        <dbReference type="ARBA" id="ARBA00023136"/>
    </source>
</evidence>
<dbReference type="GO" id="GO:0016192">
    <property type="term" value="P:vesicle-mediated transport"/>
    <property type="evidence" value="ECO:0007669"/>
    <property type="project" value="UniProtKB-ARBA"/>
</dbReference>
<proteinExistence type="inferred from homology"/>
<dbReference type="KEGG" id="jcu:105628402"/>
<organism evidence="8 9">
    <name type="scientific">Jatropha curcas</name>
    <name type="common">Barbados nut</name>
    <dbReference type="NCBI Taxonomy" id="180498"/>
    <lineage>
        <taxon>Eukaryota</taxon>
        <taxon>Viridiplantae</taxon>
        <taxon>Streptophyta</taxon>
        <taxon>Embryophyta</taxon>
        <taxon>Tracheophyta</taxon>
        <taxon>Spermatophyta</taxon>
        <taxon>Magnoliopsida</taxon>
        <taxon>eudicotyledons</taxon>
        <taxon>Gunneridae</taxon>
        <taxon>Pentapetalae</taxon>
        <taxon>rosids</taxon>
        <taxon>fabids</taxon>
        <taxon>Malpighiales</taxon>
        <taxon>Euphorbiaceae</taxon>
        <taxon>Crotonoideae</taxon>
        <taxon>Jatropheae</taxon>
        <taxon>Jatropha</taxon>
    </lineage>
</organism>
<reference evidence="8 9" key="1">
    <citation type="journal article" date="2014" name="PLoS ONE">
        <title>Global Analysis of Gene Expression Profiles in Physic Nut (Jatropha curcas L.) Seedlings Exposed to Salt Stress.</title>
        <authorList>
            <person name="Zhang L."/>
            <person name="Zhang C."/>
            <person name="Wu P."/>
            <person name="Chen Y."/>
            <person name="Li M."/>
            <person name="Jiang H."/>
            <person name="Wu G."/>
        </authorList>
    </citation>
    <scope>NUCLEOTIDE SEQUENCE [LARGE SCALE GENOMIC DNA]</scope>
    <source>
        <strain evidence="9">cv. GZQX0401</strain>
        <tissue evidence="8">Young leaves</tissue>
    </source>
</reference>
<dbReference type="Proteomes" id="UP000027138">
    <property type="component" value="Unassembled WGS sequence"/>
</dbReference>
<name>A0A067L5X1_JATCU</name>
<dbReference type="Pfam" id="PF03208">
    <property type="entry name" value="PRA1"/>
    <property type="match status" value="1"/>
</dbReference>
<feature type="transmembrane region" description="Helical" evidence="7">
    <location>
        <begin position="94"/>
        <end position="115"/>
    </location>
</feature>
<keyword evidence="5 7" id="KW-1133">Transmembrane helix</keyword>
<dbReference type="GO" id="GO:0005783">
    <property type="term" value="C:endoplasmic reticulum"/>
    <property type="evidence" value="ECO:0007669"/>
    <property type="project" value="UniProtKB-ARBA"/>
</dbReference>
<sequence length="193" mass="21347">MASSGAIQRQIGTTAPKSAFLEDIDSSKGSTGANSNEFKRAEFRLVCPFNIPPNPDAAALRIIRNLHHFALYYTHFVWIVLFITLIPARKVSLILLVIMTYVGSLYLLLLSGVPNSNIIHKILDKRIVLPLIVIATMVQLVLTHAAIHLLLTLAATLPVVLVHAVLWVREDFSVEDNSGELVPFVHHESIDIV</sequence>
<dbReference type="InterPro" id="IPR004895">
    <property type="entry name" value="Prenylated_rab_accept_PRA1"/>
</dbReference>
<keyword evidence="6 7" id="KW-0472">Membrane</keyword>
<gene>
    <name evidence="8" type="ORF">JCGZ_20871</name>
</gene>
<dbReference type="PANTHER" id="PTHR38519">
    <property type="entry name" value="PRA1 FAMILY PROTEIN"/>
    <property type="match status" value="1"/>
</dbReference>
<comment type="function">
    <text evidence="1 7">May be involved in both secretory and endocytic intracellular trafficking in the endosomal/prevacuolar compartments.</text>
</comment>
<dbReference type="PANTHER" id="PTHR38519:SF3">
    <property type="entry name" value="PRA1 FAMILY PROTEIN"/>
    <property type="match status" value="1"/>
</dbReference>
<keyword evidence="7" id="KW-0813">Transport</keyword>
<evidence type="ECO:0000256" key="5">
    <source>
        <dbReference type="ARBA" id="ARBA00022989"/>
    </source>
</evidence>
<evidence type="ECO:0000256" key="2">
    <source>
        <dbReference type="ARBA" id="ARBA00004127"/>
    </source>
</evidence>
<dbReference type="EMBL" id="KK914257">
    <property type="protein sequence ID" value="KDP43861.1"/>
    <property type="molecule type" value="Genomic_DNA"/>
</dbReference>
<dbReference type="GO" id="GO:0016020">
    <property type="term" value="C:membrane"/>
    <property type="evidence" value="ECO:0007669"/>
    <property type="project" value="UniProtKB-SubCell"/>
</dbReference>
<dbReference type="AlphaFoldDB" id="A0A067L5X1"/>
<dbReference type="STRING" id="180498.A0A067L5X1"/>
<evidence type="ECO:0000256" key="1">
    <source>
        <dbReference type="ARBA" id="ARBA00002501"/>
    </source>
</evidence>
<evidence type="ECO:0000256" key="3">
    <source>
        <dbReference type="ARBA" id="ARBA00006483"/>
    </source>
</evidence>
<evidence type="ECO:0000313" key="9">
    <source>
        <dbReference type="Proteomes" id="UP000027138"/>
    </source>
</evidence>
<keyword evidence="9" id="KW-1185">Reference proteome</keyword>
<feature type="transmembrane region" description="Helical" evidence="7">
    <location>
        <begin position="127"/>
        <end position="143"/>
    </location>
</feature>
<keyword evidence="4 7" id="KW-0812">Transmembrane</keyword>
<protein>
    <recommendedName>
        <fullName evidence="7">PRA1 family protein</fullName>
    </recommendedName>
</protein>
<evidence type="ECO:0000256" key="4">
    <source>
        <dbReference type="ARBA" id="ARBA00022692"/>
    </source>
</evidence>
<feature type="transmembrane region" description="Helical" evidence="7">
    <location>
        <begin position="70"/>
        <end position="88"/>
    </location>
</feature>
<comment type="similarity">
    <text evidence="3 7">Belongs to the PRA1 family.</text>
</comment>
<comment type="subcellular location">
    <subcellularLocation>
        <location evidence="2">Endomembrane system</location>
        <topology evidence="2">Multi-pass membrane protein</topology>
    </subcellularLocation>
    <subcellularLocation>
        <location evidence="7">Membrane</location>
        <topology evidence="7">Multi-pass membrane protein</topology>
    </subcellularLocation>
</comment>
<accession>A0A067L5X1</accession>